<dbReference type="PANTHER" id="PTHR43791">
    <property type="entry name" value="PERMEASE-RELATED"/>
    <property type="match status" value="1"/>
</dbReference>
<evidence type="ECO:0000256" key="3">
    <source>
        <dbReference type="ARBA" id="ARBA00022692"/>
    </source>
</evidence>
<evidence type="ECO:0000256" key="5">
    <source>
        <dbReference type="ARBA" id="ARBA00023136"/>
    </source>
</evidence>
<dbReference type="FunFam" id="1.20.1250.20:FF:000013">
    <property type="entry name" value="MFS general substrate transporter"/>
    <property type="match status" value="1"/>
</dbReference>
<name>A0A0C9T8G2_SPHS4</name>
<feature type="transmembrane region" description="Helical" evidence="6">
    <location>
        <begin position="396"/>
        <end position="414"/>
    </location>
</feature>
<dbReference type="Pfam" id="PF07690">
    <property type="entry name" value="MFS_1"/>
    <property type="match status" value="1"/>
</dbReference>
<feature type="transmembrane region" description="Helical" evidence="6">
    <location>
        <begin position="327"/>
        <end position="350"/>
    </location>
</feature>
<dbReference type="EMBL" id="KN837422">
    <property type="protein sequence ID" value="KIJ25303.1"/>
    <property type="molecule type" value="Genomic_DNA"/>
</dbReference>
<dbReference type="InterPro" id="IPR020846">
    <property type="entry name" value="MFS_dom"/>
</dbReference>
<dbReference type="PROSITE" id="PS50850">
    <property type="entry name" value="MFS"/>
    <property type="match status" value="1"/>
</dbReference>
<evidence type="ECO:0000256" key="6">
    <source>
        <dbReference type="SAM" id="Phobius"/>
    </source>
</evidence>
<keyword evidence="3 6" id="KW-0812">Transmembrane</keyword>
<evidence type="ECO:0000313" key="8">
    <source>
        <dbReference type="EMBL" id="KIJ25303.1"/>
    </source>
</evidence>
<keyword evidence="9" id="KW-1185">Reference proteome</keyword>
<feature type="transmembrane region" description="Helical" evidence="6">
    <location>
        <begin position="455"/>
        <end position="476"/>
    </location>
</feature>
<feature type="transmembrane region" description="Helical" evidence="6">
    <location>
        <begin position="488"/>
        <end position="507"/>
    </location>
</feature>
<evidence type="ECO:0000256" key="2">
    <source>
        <dbReference type="ARBA" id="ARBA00022448"/>
    </source>
</evidence>
<dbReference type="GO" id="GO:0022857">
    <property type="term" value="F:transmembrane transporter activity"/>
    <property type="evidence" value="ECO:0007669"/>
    <property type="project" value="InterPro"/>
</dbReference>
<keyword evidence="5 6" id="KW-0472">Membrane</keyword>
<accession>A0A0C9T8G2</accession>
<dbReference type="Gene3D" id="1.20.1250.20">
    <property type="entry name" value="MFS general substrate transporter like domains"/>
    <property type="match status" value="2"/>
</dbReference>
<sequence length="550" mass="60253">MVPASSSGFTTKMHTDTQKDLASIEECFEISSSSDAQYVEGTAAQSRVGLSKSRLNFFASLDATIAEAVKKDAEVVVYSTEEEVSDIPCKSGRKSIGEFYPLLSSDLSVNQFDRTNIGNAHLIPAFNANFGVTDNNKWTLALSIFYVGYCLLEIPANVLQRYIGANRFFFLSLSFWGLSSLSIVYSKGYGALLALRVLLGIGEAGFYAGIIYYLSFWYKRHEMALRISLAMTGTLPGAIGGLLAFGLVRVKTSVLAGWQFLFLIEAIPTLIMASMLLAFMPSFPFTATFLTPREKAIAQSRLDRDHRPSSHGGMNGWKGLKAVLADINAWMLMLIYVGCNVGTATSTYFLPTLINGLGFTALDAQGLTVAPYVFGYFFTVGAGLHSDRTRERGYHVMFSAAASCIGYIILAIWSQSNIGASYFALFLVIGGNFSLFPLVMGWATNVLSPTSKRGVGTAFIVSMANCVSIAAPQIYFDAGDRFRKAHGIAAGSLFMTFCVAFLLKMRLKLLNRQKEKIRGNTSEHEKDKVVEESDAFHELPDSDPKYVYMT</sequence>
<feature type="transmembrane region" description="Helical" evidence="6">
    <location>
        <begin position="362"/>
        <end position="384"/>
    </location>
</feature>
<gene>
    <name evidence="8" type="ORF">M422DRAFT_72213</name>
</gene>
<evidence type="ECO:0000259" key="7">
    <source>
        <dbReference type="PROSITE" id="PS50850"/>
    </source>
</evidence>
<feature type="transmembrane region" description="Helical" evidence="6">
    <location>
        <begin position="168"/>
        <end position="185"/>
    </location>
</feature>
<keyword evidence="2" id="KW-0813">Transport</keyword>
<evidence type="ECO:0000256" key="4">
    <source>
        <dbReference type="ARBA" id="ARBA00022989"/>
    </source>
</evidence>
<feature type="domain" description="Major facilitator superfamily (MFS) profile" evidence="7">
    <location>
        <begin position="99"/>
        <end position="516"/>
    </location>
</feature>
<dbReference type="InterPro" id="IPR011701">
    <property type="entry name" value="MFS"/>
</dbReference>
<evidence type="ECO:0000313" key="9">
    <source>
        <dbReference type="Proteomes" id="UP000054279"/>
    </source>
</evidence>
<evidence type="ECO:0000256" key="1">
    <source>
        <dbReference type="ARBA" id="ARBA00004141"/>
    </source>
</evidence>
<dbReference type="OrthoDB" id="2985014at2759"/>
<dbReference type="PANTHER" id="PTHR43791:SF36">
    <property type="entry name" value="TRANSPORTER, PUTATIVE (AFU_ORTHOLOGUE AFUA_6G08340)-RELATED"/>
    <property type="match status" value="1"/>
</dbReference>
<dbReference type="GO" id="GO:0016020">
    <property type="term" value="C:membrane"/>
    <property type="evidence" value="ECO:0007669"/>
    <property type="project" value="UniProtKB-SubCell"/>
</dbReference>
<organism evidence="8 9">
    <name type="scientific">Sphaerobolus stellatus (strain SS14)</name>
    <dbReference type="NCBI Taxonomy" id="990650"/>
    <lineage>
        <taxon>Eukaryota</taxon>
        <taxon>Fungi</taxon>
        <taxon>Dikarya</taxon>
        <taxon>Basidiomycota</taxon>
        <taxon>Agaricomycotina</taxon>
        <taxon>Agaricomycetes</taxon>
        <taxon>Phallomycetidae</taxon>
        <taxon>Geastrales</taxon>
        <taxon>Sphaerobolaceae</taxon>
        <taxon>Sphaerobolus</taxon>
    </lineage>
</organism>
<dbReference type="AlphaFoldDB" id="A0A0C9T8G2"/>
<dbReference type="SUPFAM" id="SSF103473">
    <property type="entry name" value="MFS general substrate transporter"/>
    <property type="match status" value="1"/>
</dbReference>
<feature type="transmembrane region" description="Helical" evidence="6">
    <location>
        <begin position="260"/>
        <end position="280"/>
    </location>
</feature>
<feature type="transmembrane region" description="Helical" evidence="6">
    <location>
        <begin position="191"/>
        <end position="215"/>
    </location>
</feature>
<feature type="transmembrane region" description="Helical" evidence="6">
    <location>
        <begin position="227"/>
        <end position="248"/>
    </location>
</feature>
<feature type="transmembrane region" description="Helical" evidence="6">
    <location>
        <begin position="420"/>
        <end position="443"/>
    </location>
</feature>
<dbReference type="Proteomes" id="UP000054279">
    <property type="component" value="Unassembled WGS sequence"/>
</dbReference>
<proteinExistence type="predicted"/>
<comment type="subcellular location">
    <subcellularLocation>
        <location evidence="1">Membrane</location>
        <topology evidence="1">Multi-pass membrane protein</topology>
    </subcellularLocation>
</comment>
<protein>
    <recommendedName>
        <fullName evidence="7">Major facilitator superfamily (MFS) profile domain-containing protein</fullName>
    </recommendedName>
</protein>
<keyword evidence="4 6" id="KW-1133">Transmembrane helix</keyword>
<dbReference type="HOGENOM" id="CLU_001265_0_1_1"/>
<feature type="transmembrane region" description="Helical" evidence="6">
    <location>
        <begin position="138"/>
        <end position="156"/>
    </location>
</feature>
<reference evidence="8 9" key="1">
    <citation type="submission" date="2014-06" db="EMBL/GenBank/DDBJ databases">
        <title>Evolutionary Origins and Diversification of the Mycorrhizal Mutualists.</title>
        <authorList>
            <consortium name="DOE Joint Genome Institute"/>
            <consortium name="Mycorrhizal Genomics Consortium"/>
            <person name="Kohler A."/>
            <person name="Kuo A."/>
            <person name="Nagy L.G."/>
            <person name="Floudas D."/>
            <person name="Copeland A."/>
            <person name="Barry K.W."/>
            <person name="Cichocki N."/>
            <person name="Veneault-Fourrey C."/>
            <person name="LaButti K."/>
            <person name="Lindquist E.A."/>
            <person name="Lipzen A."/>
            <person name="Lundell T."/>
            <person name="Morin E."/>
            <person name="Murat C."/>
            <person name="Riley R."/>
            <person name="Ohm R."/>
            <person name="Sun H."/>
            <person name="Tunlid A."/>
            <person name="Henrissat B."/>
            <person name="Grigoriev I.V."/>
            <person name="Hibbett D.S."/>
            <person name="Martin F."/>
        </authorList>
    </citation>
    <scope>NUCLEOTIDE SEQUENCE [LARGE SCALE GENOMIC DNA]</scope>
    <source>
        <strain evidence="8 9">SS14</strain>
    </source>
</reference>
<dbReference type="InterPro" id="IPR036259">
    <property type="entry name" value="MFS_trans_sf"/>
</dbReference>